<feature type="domain" description="EGF-like" evidence="3">
    <location>
        <begin position="402"/>
        <end position="437"/>
    </location>
</feature>
<feature type="domain" description="EGF-like" evidence="3">
    <location>
        <begin position="173"/>
        <end position="204"/>
    </location>
</feature>
<evidence type="ECO:0000259" key="3">
    <source>
        <dbReference type="SMART" id="SM00181"/>
    </source>
</evidence>
<name>A0A5E4QL93_9NEOP</name>
<feature type="domain" description="EGF-like" evidence="3">
    <location>
        <begin position="206"/>
        <end position="238"/>
    </location>
</feature>
<dbReference type="EMBL" id="FZQP02003556">
    <property type="protein sequence ID" value="VVC98417.1"/>
    <property type="molecule type" value="Genomic_DNA"/>
</dbReference>
<sequence length="477" mass="52126">MQCSIIFTILLGTLVCAFADDDAQYVNVKSVKGGYHGGLRQYNPGANFQNFYNSSYRGGYEGQGYQRNTTQQGFNMVQNTTAHRDYEIGVCYIEIPTASLVRDPKHIPAGNGSRPDLSRVRSCCKGYIRNIHNFKICEPVCSMDCVNALCTAPETCTCFPDHVKNLAGYCIPTCPIGCQNGHCSGGECLCENGYKLDSESKFCLPNCKENCGGIGNCTAPNTCECKQGYQSSRDGNCKPICNECVNGECIAPNECRCNQGFSKNQQNLCVPQCPGNCAPNGRCVSPGRCEYPEAITTTTVISPPYQPSRYPNQPLYPGNQVQQPNSNPNYPGNQHQVYPMQPGSENQYNRGQPNQYHPGQPGYQANTDQNGYNGVTGGQGYVGNQNNLYPDLYQYNEGVQSECSLPCLNGVCVEGNRCRCNPGYVLDRSDQSATRCIPNCPGGCPNGVCSAPNFCICNMGYYKDHSVKGRPVCVKRN</sequence>
<reference evidence="4 5" key="1">
    <citation type="submission" date="2017-07" db="EMBL/GenBank/DDBJ databases">
        <authorList>
            <person name="Talla V."/>
            <person name="Backstrom N."/>
        </authorList>
    </citation>
    <scope>NUCLEOTIDE SEQUENCE [LARGE SCALE GENOMIC DNA]</scope>
</reference>
<dbReference type="InterPro" id="IPR000742">
    <property type="entry name" value="EGF"/>
</dbReference>
<feature type="compositionally biased region" description="Polar residues" evidence="1">
    <location>
        <begin position="319"/>
        <end position="336"/>
    </location>
</feature>
<accession>A0A5E4QL93</accession>
<gene>
    <name evidence="4" type="ORF">LSINAPIS_LOCUS9500</name>
</gene>
<feature type="signal peptide" evidence="2">
    <location>
        <begin position="1"/>
        <end position="19"/>
    </location>
</feature>
<feature type="region of interest" description="Disordered" evidence="1">
    <location>
        <begin position="300"/>
        <end position="378"/>
    </location>
</feature>
<proteinExistence type="predicted"/>
<dbReference type="InterPro" id="IPR053255">
    <property type="entry name" value="EGF-like_domain"/>
</dbReference>
<dbReference type="Gene3D" id="2.10.25.10">
    <property type="entry name" value="Laminin"/>
    <property type="match status" value="5"/>
</dbReference>
<evidence type="ECO:0000256" key="2">
    <source>
        <dbReference type="SAM" id="SignalP"/>
    </source>
</evidence>
<evidence type="ECO:0000313" key="4">
    <source>
        <dbReference type="EMBL" id="VVC98417.1"/>
    </source>
</evidence>
<keyword evidence="2" id="KW-0732">Signal</keyword>
<feature type="compositionally biased region" description="Polar residues" evidence="1">
    <location>
        <begin position="343"/>
        <end position="373"/>
    </location>
</feature>
<protein>
    <recommendedName>
        <fullName evidence="3">EGF-like domain-containing protein</fullName>
    </recommendedName>
</protein>
<dbReference type="SMART" id="SM00181">
    <property type="entry name" value="EGF"/>
    <property type="match status" value="6"/>
</dbReference>
<dbReference type="Proteomes" id="UP000324832">
    <property type="component" value="Unassembled WGS sequence"/>
</dbReference>
<feature type="chain" id="PRO_5022672156" description="EGF-like domain-containing protein" evidence="2">
    <location>
        <begin position="20"/>
        <end position="477"/>
    </location>
</feature>
<keyword evidence="5" id="KW-1185">Reference proteome</keyword>
<feature type="domain" description="EGF-like" evidence="3">
    <location>
        <begin position="140"/>
        <end position="171"/>
    </location>
</feature>
<evidence type="ECO:0000313" key="5">
    <source>
        <dbReference type="Proteomes" id="UP000324832"/>
    </source>
</evidence>
<organism evidence="4 5">
    <name type="scientific">Leptidea sinapis</name>
    <dbReference type="NCBI Taxonomy" id="189913"/>
    <lineage>
        <taxon>Eukaryota</taxon>
        <taxon>Metazoa</taxon>
        <taxon>Ecdysozoa</taxon>
        <taxon>Arthropoda</taxon>
        <taxon>Hexapoda</taxon>
        <taxon>Insecta</taxon>
        <taxon>Pterygota</taxon>
        <taxon>Neoptera</taxon>
        <taxon>Endopterygota</taxon>
        <taxon>Lepidoptera</taxon>
        <taxon>Glossata</taxon>
        <taxon>Ditrysia</taxon>
        <taxon>Papilionoidea</taxon>
        <taxon>Pieridae</taxon>
        <taxon>Dismorphiinae</taxon>
        <taxon>Leptidea</taxon>
    </lineage>
</organism>
<feature type="domain" description="EGF-like" evidence="3">
    <location>
        <begin position="439"/>
        <end position="474"/>
    </location>
</feature>
<dbReference type="PANTHER" id="PTHR24047:SF32">
    <property type="entry name" value="FI01909P-RELATED"/>
    <property type="match status" value="1"/>
</dbReference>
<dbReference type="AlphaFoldDB" id="A0A5E4QL93"/>
<dbReference type="PANTHER" id="PTHR24047">
    <property type="entry name" value="FI01909P-RELATED"/>
    <property type="match status" value="1"/>
</dbReference>
<evidence type="ECO:0000256" key="1">
    <source>
        <dbReference type="SAM" id="MobiDB-lite"/>
    </source>
</evidence>
<feature type="domain" description="EGF-like" evidence="3">
    <location>
        <begin position="240"/>
        <end position="270"/>
    </location>
</feature>